<protein>
    <submittedName>
        <fullName evidence="1">Uncharacterized protein</fullName>
    </submittedName>
</protein>
<evidence type="ECO:0000313" key="2">
    <source>
        <dbReference type="Proteomes" id="UP000828048"/>
    </source>
</evidence>
<organism evidence="1 2">
    <name type="scientific">Vaccinium darrowii</name>
    <dbReference type="NCBI Taxonomy" id="229202"/>
    <lineage>
        <taxon>Eukaryota</taxon>
        <taxon>Viridiplantae</taxon>
        <taxon>Streptophyta</taxon>
        <taxon>Embryophyta</taxon>
        <taxon>Tracheophyta</taxon>
        <taxon>Spermatophyta</taxon>
        <taxon>Magnoliopsida</taxon>
        <taxon>eudicotyledons</taxon>
        <taxon>Gunneridae</taxon>
        <taxon>Pentapetalae</taxon>
        <taxon>asterids</taxon>
        <taxon>Ericales</taxon>
        <taxon>Ericaceae</taxon>
        <taxon>Vaccinioideae</taxon>
        <taxon>Vaccinieae</taxon>
        <taxon>Vaccinium</taxon>
    </lineage>
</organism>
<gene>
    <name evidence="1" type="ORF">Vadar_009001</name>
</gene>
<keyword evidence="2" id="KW-1185">Reference proteome</keyword>
<reference evidence="1 2" key="1">
    <citation type="journal article" date="2021" name="Hortic Res">
        <title>High-quality reference genome and annotation aids understanding of berry development for evergreen blueberry (Vaccinium darrowii).</title>
        <authorList>
            <person name="Yu J."/>
            <person name="Hulse-Kemp A.M."/>
            <person name="Babiker E."/>
            <person name="Staton M."/>
        </authorList>
    </citation>
    <scope>NUCLEOTIDE SEQUENCE [LARGE SCALE GENOMIC DNA]</scope>
    <source>
        <strain evidence="2">cv. NJ 8807/NJ 8810</strain>
        <tissue evidence="1">Young leaf</tissue>
    </source>
</reference>
<comment type="caution">
    <text evidence="1">The sequence shown here is derived from an EMBL/GenBank/DDBJ whole genome shotgun (WGS) entry which is preliminary data.</text>
</comment>
<proteinExistence type="predicted"/>
<name>A0ACB7ZA89_9ERIC</name>
<sequence>MSLFKSHVSPSLPQLLDANPPHSRGSTLQESTETIPQSAEYIPQLQRPVAWSPNPSLSSSFGGGALNRGEEGADYSLLYYSTAS</sequence>
<evidence type="ECO:0000313" key="1">
    <source>
        <dbReference type="EMBL" id="KAH7862754.1"/>
    </source>
</evidence>
<accession>A0ACB7ZA89</accession>
<dbReference type="EMBL" id="CM037162">
    <property type="protein sequence ID" value="KAH7862754.1"/>
    <property type="molecule type" value="Genomic_DNA"/>
</dbReference>
<dbReference type="Proteomes" id="UP000828048">
    <property type="component" value="Chromosome 12"/>
</dbReference>